<dbReference type="EMBL" id="MK278860">
    <property type="protein sequence ID" value="AZU98683.1"/>
    <property type="molecule type" value="Genomic_DNA"/>
</dbReference>
<name>A0A3T0IGW5_9CAUD</name>
<evidence type="ECO:0000313" key="1">
    <source>
        <dbReference type="EMBL" id="AZU98683.1"/>
    </source>
</evidence>
<dbReference type="Proteomes" id="UP000287416">
    <property type="component" value="Segment"/>
</dbReference>
<protein>
    <submittedName>
        <fullName evidence="1">Uncharacterized protein</fullName>
    </submittedName>
</protein>
<dbReference type="GeneID" id="55811401"/>
<dbReference type="KEGG" id="vg:55811401"/>
<sequence length="107" mass="12452">MKTPKIENVVIKIVRATESSGNIQYFVRATRTDDDQLFGNNLDYHCFQTAYNGRIRDEEDCINDALFSAIMLLKFFGHKGPDLQLIGFTEENMKVVEEAKRFWRVTK</sequence>
<reference evidence="1 2" key="1">
    <citation type="submission" date="2018-12" db="EMBL/GenBank/DDBJ databases">
        <title>Successful treatment of antibiotic resistant microbial bone infection with bacteriophages.</title>
        <authorList>
            <person name="Nir-Paz R."/>
            <person name="Gelman D."/>
            <person name="Khouri A."/>
            <person name="Sisson B.M."/>
            <person name="Fackler J."/>
            <person name="Oren S.A."/>
            <person name="Khalifa L."/>
            <person name="Rimon A."/>
            <person name="Glazer S.C."/>
            <person name="Moses A.E."/>
            <person name="Yoram W."/>
            <person name="Schooley R.T."/>
            <person name="Hazan R."/>
        </authorList>
    </citation>
    <scope>NUCLEOTIDE SEQUENCE [LARGE SCALE GENOMIC DNA]</scope>
</reference>
<dbReference type="RefSeq" id="YP_009882105.1">
    <property type="nucleotide sequence ID" value="NC_049445.1"/>
</dbReference>
<proteinExistence type="predicted"/>
<accession>A0A3T0IGW5</accession>
<organism evidence="1 2">
    <name type="scientific">Acinetobacter phage AbTZA1</name>
    <dbReference type="NCBI Taxonomy" id="2500827"/>
    <lineage>
        <taxon>Viruses</taxon>
        <taxon>Duplodnaviria</taxon>
        <taxon>Heunggongvirae</taxon>
        <taxon>Uroviricota</taxon>
        <taxon>Caudoviricetes</taxon>
        <taxon>Pantevenvirales</taxon>
        <taxon>Straboviridae</taxon>
        <taxon>Twarogvirinae</taxon>
        <taxon>Hadassahvirus</taxon>
        <taxon>Hadassahvirus azbtza1</taxon>
    </lineage>
</organism>
<keyword evidence="2" id="KW-1185">Reference proteome</keyword>
<evidence type="ECO:0000313" key="2">
    <source>
        <dbReference type="Proteomes" id="UP000287416"/>
    </source>
</evidence>